<evidence type="ECO:0000313" key="4">
    <source>
        <dbReference type="Proteomes" id="UP001557485"/>
    </source>
</evidence>
<feature type="compositionally biased region" description="Polar residues" evidence="1">
    <location>
        <begin position="123"/>
        <end position="141"/>
    </location>
</feature>
<evidence type="ECO:0000256" key="1">
    <source>
        <dbReference type="SAM" id="MobiDB-lite"/>
    </source>
</evidence>
<sequence>MNTNALIQLWNLTQEHPGTSGALAAAGVLLGLYNGSRFPCDLTELRALDGNNLSAAITVISNDAQRCQMEVHEWLNRITGRNDFGPRFEHLAHQYKEFKRGRCKVNQLEPITPQSLKIIPSQKARSAESQQTQDRLSAMTN</sequence>
<dbReference type="RefSeq" id="WP_368381372.1">
    <property type="nucleotide sequence ID" value="NZ_JBFRYA010000007.1"/>
</dbReference>
<feature type="region of interest" description="Disordered" evidence="1">
    <location>
        <begin position="120"/>
        <end position="141"/>
    </location>
</feature>
<gene>
    <name evidence="3" type="ORF">AB4876_09285</name>
</gene>
<dbReference type="Pfam" id="PF24720">
    <property type="entry name" value="DUF7673"/>
    <property type="match status" value="1"/>
</dbReference>
<evidence type="ECO:0000313" key="3">
    <source>
        <dbReference type="EMBL" id="MEX1669104.1"/>
    </source>
</evidence>
<evidence type="ECO:0000259" key="2">
    <source>
        <dbReference type="Pfam" id="PF24720"/>
    </source>
</evidence>
<reference evidence="3 4" key="1">
    <citation type="journal article" date="2011" name="Int. J. Syst. Evol. Microbiol.">
        <title>Zhongshania antarctica gen. nov., sp. nov. and Zhongshania guokunii sp. nov., gammaproteobacteria respectively isolated from coastal attached (fast) ice and surface seawater of the Antarctic.</title>
        <authorList>
            <person name="Li H.J."/>
            <person name="Zhang X.Y."/>
            <person name="Chen C.X."/>
            <person name="Zhang Y.J."/>
            <person name="Gao Z.M."/>
            <person name="Yu Y."/>
            <person name="Chen X.L."/>
            <person name="Chen B."/>
            <person name="Zhang Y.Z."/>
        </authorList>
    </citation>
    <scope>NUCLEOTIDE SEQUENCE [LARGE SCALE GENOMIC DNA]</scope>
    <source>
        <strain evidence="3 4">ZS6-22T</strain>
    </source>
</reference>
<accession>A0ABV3U6E6</accession>
<name>A0ABV3U6E6_9GAMM</name>
<protein>
    <recommendedName>
        <fullName evidence="2">DUF7673 domain-containing protein</fullName>
    </recommendedName>
</protein>
<dbReference type="Proteomes" id="UP001557485">
    <property type="component" value="Unassembled WGS sequence"/>
</dbReference>
<keyword evidence="4" id="KW-1185">Reference proteome</keyword>
<organism evidence="3 4">
    <name type="scientific">Zhongshania guokunii</name>
    <dbReference type="NCBI Taxonomy" id="641783"/>
    <lineage>
        <taxon>Bacteria</taxon>
        <taxon>Pseudomonadati</taxon>
        <taxon>Pseudomonadota</taxon>
        <taxon>Gammaproteobacteria</taxon>
        <taxon>Cellvibrionales</taxon>
        <taxon>Spongiibacteraceae</taxon>
        <taxon>Zhongshania</taxon>
    </lineage>
</organism>
<dbReference type="InterPro" id="IPR056090">
    <property type="entry name" value="DUF7673"/>
</dbReference>
<proteinExistence type="predicted"/>
<comment type="caution">
    <text evidence="3">The sequence shown here is derived from an EMBL/GenBank/DDBJ whole genome shotgun (WGS) entry which is preliminary data.</text>
</comment>
<dbReference type="EMBL" id="JBFRYA010000007">
    <property type="protein sequence ID" value="MEX1669104.1"/>
    <property type="molecule type" value="Genomic_DNA"/>
</dbReference>
<feature type="domain" description="DUF7673" evidence="2">
    <location>
        <begin position="4"/>
        <end position="76"/>
    </location>
</feature>